<dbReference type="OrthoDB" id="5851038at2759"/>
<evidence type="ECO:0000313" key="4">
    <source>
        <dbReference type="Proteomes" id="UP000268014"/>
    </source>
</evidence>
<dbReference type="AlphaFoldDB" id="A0A0N4W985"/>
<gene>
    <name evidence="3" type="ORF">HPLM_LOCUS6823</name>
</gene>
<reference evidence="3 4" key="2">
    <citation type="submission" date="2018-11" db="EMBL/GenBank/DDBJ databases">
        <authorList>
            <consortium name="Pathogen Informatics"/>
        </authorList>
    </citation>
    <scope>NUCLEOTIDE SEQUENCE [LARGE SCALE GENOMIC DNA]</scope>
    <source>
        <strain evidence="3 4">MHpl1</strain>
    </source>
</reference>
<keyword evidence="2" id="KW-0472">Membrane</keyword>
<keyword evidence="2" id="KW-1133">Transmembrane helix</keyword>
<feature type="region of interest" description="Disordered" evidence="1">
    <location>
        <begin position="136"/>
        <end position="158"/>
    </location>
</feature>
<sequence length="158" mass="18285">MVYDASLGYDPDEWEECPVKEHIVVFSFFTRLILSTAAVAFVVFFYRMVEVSNDKGKSSKKKVTAIFFQILYFANPDGLYGGAQRKKLPNSQSAEPKSLVDGYDFELFQTESRSILPLFYCHYHFQMRFVQPPFRSRSDSEHSRNISPSHPSEEWSAN</sequence>
<evidence type="ECO:0000313" key="5">
    <source>
        <dbReference type="WBParaSite" id="HPLM_0000683101-mRNA-1"/>
    </source>
</evidence>
<dbReference type="WBParaSite" id="HPLM_0000683101-mRNA-1">
    <property type="protein sequence ID" value="HPLM_0000683101-mRNA-1"/>
    <property type="gene ID" value="HPLM_0000683101"/>
</dbReference>
<name>A0A0N4W985_HAEPC</name>
<feature type="compositionally biased region" description="Polar residues" evidence="1">
    <location>
        <begin position="145"/>
        <end position="158"/>
    </location>
</feature>
<evidence type="ECO:0000313" key="3">
    <source>
        <dbReference type="EMBL" id="VDO30138.1"/>
    </source>
</evidence>
<reference evidence="5" key="1">
    <citation type="submission" date="2017-02" db="UniProtKB">
        <authorList>
            <consortium name="WormBaseParasite"/>
        </authorList>
    </citation>
    <scope>IDENTIFICATION</scope>
</reference>
<organism evidence="5">
    <name type="scientific">Haemonchus placei</name>
    <name type="common">Barber's pole worm</name>
    <dbReference type="NCBI Taxonomy" id="6290"/>
    <lineage>
        <taxon>Eukaryota</taxon>
        <taxon>Metazoa</taxon>
        <taxon>Ecdysozoa</taxon>
        <taxon>Nematoda</taxon>
        <taxon>Chromadorea</taxon>
        <taxon>Rhabditida</taxon>
        <taxon>Rhabditina</taxon>
        <taxon>Rhabditomorpha</taxon>
        <taxon>Strongyloidea</taxon>
        <taxon>Trichostrongylidae</taxon>
        <taxon>Haemonchus</taxon>
    </lineage>
</organism>
<protein>
    <submittedName>
        <fullName evidence="3 5">Uncharacterized protein</fullName>
    </submittedName>
</protein>
<dbReference type="Proteomes" id="UP000268014">
    <property type="component" value="Unassembled WGS sequence"/>
</dbReference>
<proteinExistence type="predicted"/>
<accession>A0A0N4W985</accession>
<keyword evidence="4" id="KW-1185">Reference proteome</keyword>
<evidence type="ECO:0000256" key="2">
    <source>
        <dbReference type="SAM" id="Phobius"/>
    </source>
</evidence>
<feature type="transmembrane region" description="Helical" evidence="2">
    <location>
        <begin position="23"/>
        <end position="46"/>
    </location>
</feature>
<evidence type="ECO:0000256" key="1">
    <source>
        <dbReference type="SAM" id="MobiDB-lite"/>
    </source>
</evidence>
<dbReference type="EMBL" id="UZAF01016554">
    <property type="protein sequence ID" value="VDO30138.1"/>
    <property type="molecule type" value="Genomic_DNA"/>
</dbReference>
<keyword evidence="2" id="KW-0812">Transmembrane</keyword>
<dbReference type="STRING" id="6290.A0A0N4W985"/>